<evidence type="ECO:0000313" key="1">
    <source>
        <dbReference type="EMBL" id="PNH06199.1"/>
    </source>
</evidence>
<sequence length="95" mass="10345">MCRSGGAIRLILRRARGPLLLRSLQQSGRGGVAASDAATCQLRSFFSKSAAWRRKRLVGGCTNDLLYTFNAQCPEDKWPEEATQLLAAAASFQLS</sequence>
<evidence type="ECO:0000313" key="2">
    <source>
        <dbReference type="Proteomes" id="UP000236333"/>
    </source>
</evidence>
<gene>
    <name evidence="1" type="ORF">TSOC_007472</name>
</gene>
<dbReference type="AlphaFoldDB" id="A0A2J8A102"/>
<organism evidence="1 2">
    <name type="scientific">Tetrabaena socialis</name>
    <dbReference type="NCBI Taxonomy" id="47790"/>
    <lineage>
        <taxon>Eukaryota</taxon>
        <taxon>Viridiplantae</taxon>
        <taxon>Chlorophyta</taxon>
        <taxon>core chlorophytes</taxon>
        <taxon>Chlorophyceae</taxon>
        <taxon>CS clade</taxon>
        <taxon>Chlamydomonadales</taxon>
        <taxon>Tetrabaenaceae</taxon>
        <taxon>Tetrabaena</taxon>
    </lineage>
</organism>
<accession>A0A2J8A102</accession>
<keyword evidence="2" id="KW-1185">Reference proteome</keyword>
<protein>
    <submittedName>
        <fullName evidence="1">Uncharacterized protein</fullName>
    </submittedName>
</protein>
<dbReference type="OrthoDB" id="414405at2759"/>
<reference evidence="1 2" key="1">
    <citation type="journal article" date="2017" name="Mol. Biol. Evol.">
        <title>The 4-celled Tetrabaena socialis nuclear genome reveals the essential components for genetic control of cell number at the origin of multicellularity in the volvocine lineage.</title>
        <authorList>
            <person name="Featherston J."/>
            <person name="Arakaki Y."/>
            <person name="Hanschen E.R."/>
            <person name="Ferris P.J."/>
            <person name="Michod R.E."/>
            <person name="Olson B.J.S.C."/>
            <person name="Nozaki H."/>
            <person name="Durand P.M."/>
        </authorList>
    </citation>
    <scope>NUCLEOTIDE SEQUENCE [LARGE SCALE GENOMIC DNA]</scope>
    <source>
        <strain evidence="1 2">NIES-571</strain>
    </source>
</reference>
<dbReference type="Gene3D" id="3.40.1000.10">
    <property type="entry name" value="Mog1/PsbP, alpha/beta/alpha sandwich"/>
    <property type="match status" value="1"/>
</dbReference>
<proteinExistence type="predicted"/>
<dbReference type="Proteomes" id="UP000236333">
    <property type="component" value="Unassembled WGS sequence"/>
</dbReference>
<name>A0A2J8A102_9CHLO</name>
<dbReference type="EMBL" id="PGGS01000251">
    <property type="protein sequence ID" value="PNH06199.1"/>
    <property type="molecule type" value="Genomic_DNA"/>
</dbReference>
<comment type="caution">
    <text evidence="1">The sequence shown here is derived from an EMBL/GenBank/DDBJ whole genome shotgun (WGS) entry which is preliminary data.</text>
</comment>